<dbReference type="EMBL" id="CADEHS020000471">
    <property type="protein sequence ID" value="CAG9952113.1"/>
    <property type="molecule type" value="Genomic_DNA"/>
</dbReference>
<comment type="caution">
    <text evidence="1">The sequence shown here is derived from an EMBL/GenBank/DDBJ whole genome shotgun (WGS) entry which is preliminary data.</text>
</comment>
<reference evidence="1" key="1">
    <citation type="submission" date="2020-04" db="EMBL/GenBank/DDBJ databases">
        <authorList>
            <person name="Broberg M."/>
        </authorList>
    </citation>
    <scope>NUCLEOTIDE SEQUENCE</scope>
</reference>
<evidence type="ECO:0000313" key="1">
    <source>
        <dbReference type="EMBL" id="CAG9952113.1"/>
    </source>
</evidence>
<sequence>MNGYGWAIKIPTSMEWESDNDNRFNDYDDSDDYDGYEYDSEDQRRFDEDWWVDFDRRNAWDQDDSRYGYLIQKRVDTFQNS</sequence>
<protein>
    <submittedName>
        <fullName evidence="1">Uncharacterized protein</fullName>
    </submittedName>
</protein>
<organism evidence="1 2">
    <name type="scientific">Clonostachys rosea f. rosea IK726</name>
    <dbReference type="NCBI Taxonomy" id="1349383"/>
    <lineage>
        <taxon>Eukaryota</taxon>
        <taxon>Fungi</taxon>
        <taxon>Dikarya</taxon>
        <taxon>Ascomycota</taxon>
        <taxon>Pezizomycotina</taxon>
        <taxon>Sordariomycetes</taxon>
        <taxon>Hypocreomycetidae</taxon>
        <taxon>Hypocreales</taxon>
        <taxon>Bionectriaceae</taxon>
        <taxon>Clonostachys</taxon>
    </lineage>
</organism>
<dbReference type="Proteomes" id="UP000836387">
    <property type="component" value="Unassembled WGS sequence"/>
</dbReference>
<accession>A0ACA9UHZ3</accession>
<evidence type="ECO:0000313" key="2">
    <source>
        <dbReference type="Proteomes" id="UP000836387"/>
    </source>
</evidence>
<reference evidence="1" key="2">
    <citation type="submission" date="2021-10" db="EMBL/GenBank/DDBJ databases">
        <authorList>
            <person name="Piombo E."/>
        </authorList>
    </citation>
    <scope>NUCLEOTIDE SEQUENCE</scope>
</reference>
<proteinExistence type="predicted"/>
<gene>
    <name evidence="1" type="ORF">CRV2_00019132</name>
</gene>
<keyword evidence="2" id="KW-1185">Reference proteome</keyword>
<name>A0ACA9UHZ3_BIOOC</name>